<reference evidence="1" key="2">
    <citation type="submission" date="2012-12" db="EMBL/GenBank/DDBJ databases">
        <authorList>
            <consortium name="WormBase Consortium"/>
            <person name="Ghedin E."/>
            <person name="Paulini M."/>
        </authorList>
    </citation>
    <scope>NUCLEOTIDE SEQUENCE</scope>
    <source>
        <strain evidence="1">FR3</strain>
    </source>
</reference>
<accession>A0A1I9FZZ6</accession>
<reference evidence="1" key="1">
    <citation type="journal article" date="2007" name="Science">
        <title>Draft genome of the filarial nematode parasite Brugia malayi.</title>
        <authorList>
            <person name="Ghedin E."/>
            <person name="Wang S."/>
            <person name="Spiro D."/>
            <person name="Caler E."/>
            <person name="Zhao Q."/>
            <person name="Crabtree J."/>
            <person name="Allen J.E."/>
            <person name="Delcher A.L."/>
            <person name="Guiliano D.B."/>
            <person name="Miranda-Saavedra D."/>
            <person name="Angiuoli S.V."/>
            <person name="Creasy T."/>
            <person name="Amedeo P."/>
            <person name="Haas B."/>
            <person name="El-Sayed N.M."/>
            <person name="Wortman J.R."/>
            <person name="Feldblyum T."/>
            <person name="Tallon L."/>
            <person name="Schatz M."/>
            <person name="Shumway M."/>
            <person name="Koo H."/>
            <person name="Salzberg S.L."/>
            <person name="Schobel S."/>
            <person name="Pertea M."/>
            <person name="Pop M."/>
            <person name="White O."/>
            <person name="Barton G.J."/>
            <person name="Carlow C.K."/>
            <person name="Crawford M.J."/>
            <person name="Daub J."/>
            <person name="Dimmic M.W."/>
            <person name="Estes C.F."/>
            <person name="Foster J.M."/>
            <person name="Ganatra M."/>
            <person name="Gregory W.F."/>
            <person name="Johnson N.M."/>
            <person name="Jin J."/>
            <person name="Komuniecki R."/>
            <person name="Korf I."/>
            <person name="Kumar S."/>
            <person name="Laney S."/>
            <person name="Li B.W."/>
            <person name="Li W."/>
            <person name="Lindblom T.H."/>
            <person name="Lustigman S."/>
            <person name="Ma D."/>
            <person name="Maina C.V."/>
            <person name="Martin D.M."/>
            <person name="McCarter J.P."/>
            <person name="McReynolds L."/>
            <person name="Mitreva M."/>
            <person name="Nutman T.B."/>
            <person name="Parkinson J."/>
            <person name="Peregrin-Alvarez J.M."/>
            <person name="Poole C."/>
            <person name="Ren Q."/>
            <person name="Saunders L."/>
            <person name="Sluder A.E."/>
            <person name="Smith K."/>
            <person name="Stanke M."/>
            <person name="Unnasch T.R."/>
            <person name="Ware J."/>
            <person name="Wei A.D."/>
            <person name="Weil G."/>
            <person name="Williams D.J."/>
            <person name="Zhang Y."/>
            <person name="Williams S.A."/>
            <person name="Fraser-Liggett C."/>
            <person name="Slatko B."/>
            <person name="Blaxter M.L."/>
            <person name="Scott A.L."/>
        </authorList>
    </citation>
    <scope>NUCLEOTIDE SEQUENCE</scope>
    <source>
        <strain evidence="1">FR3</strain>
    </source>
</reference>
<evidence type="ECO:0000313" key="1">
    <source>
        <dbReference type="EMBL" id="CDP96286.1"/>
    </source>
</evidence>
<sequence length="58" mass="6386">MTGKALFEKSAVKTLTAEVLPANFVSLSLLLDLLQITVNSSDGNIKRYVKSSVFDIIW</sequence>
<dbReference type="EMBL" id="LN856957">
    <property type="protein sequence ID" value="CDP96286.1"/>
    <property type="molecule type" value="Genomic_DNA"/>
</dbReference>
<proteinExistence type="predicted"/>
<organism evidence="1">
    <name type="scientific">Brugia malayi</name>
    <name type="common">Filarial nematode worm</name>
    <dbReference type="NCBI Taxonomy" id="6279"/>
    <lineage>
        <taxon>Eukaryota</taxon>
        <taxon>Metazoa</taxon>
        <taxon>Ecdysozoa</taxon>
        <taxon>Nematoda</taxon>
        <taxon>Chromadorea</taxon>
        <taxon>Rhabditida</taxon>
        <taxon>Spirurina</taxon>
        <taxon>Spiruromorpha</taxon>
        <taxon>Filarioidea</taxon>
        <taxon>Onchocercidae</taxon>
        <taxon>Brugia</taxon>
    </lineage>
</organism>
<gene>
    <name evidence="1" type="primary">Bm14210</name>
    <name evidence="1" type="ORF">BM_Bm14210</name>
</gene>
<dbReference type="AlphaFoldDB" id="A0A1I9FZZ6"/>
<name>A0A1I9FZZ6_BRUMA</name>
<protein>
    <submittedName>
        <fullName evidence="1">Bm14210</fullName>
    </submittedName>
</protein>